<evidence type="ECO:0000256" key="1">
    <source>
        <dbReference type="ARBA" id="ARBA00004127"/>
    </source>
</evidence>
<dbReference type="PANTHER" id="PTHR43826:SF3">
    <property type="entry name" value="GLUCOSE-6-PHOSPHATE EXCHANGER SLC37A4"/>
    <property type="match status" value="1"/>
</dbReference>
<feature type="transmembrane region" description="Helical" evidence="6">
    <location>
        <begin position="265"/>
        <end position="289"/>
    </location>
</feature>
<dbReference type="InterPro" id="IPR011701">
    <property type="entry name" value="MFS"/>
</dbReference>
<evidence type="ECO:0000256" key="3">
    <source>
        <dbReference type="ARBA" id="ARBA00022989"/>
    </source>
</evidence>
<feature type="domain" description="Major facilitator superfamily (MFS) profile" evidence="7">
    <location>
        <begin position="1"/>
        <end position="354"/>
    </location>
</feature>
<gene>
    <name evidence="8" type="ORF">CCMP2556_LOCUS45034</name>
</gene>
<sequence>MSSVLTADLSPSRCLVFGLLLTAACNLLAAVVPATSPTNLAVVLAVLWAMNGLFQGLGSPSCARIISAWCSAKERGSFWSLWNMSNNLGGALAPLMVSLGAAAGWRGSLLLAGASAAFISIFVAFLVQDSPDGQVEAVKSHSEGIHLSGLSLLWKGCLLKPGMACLALANFVVYGLKSAMISWLAFYVQAHGHTALSAAGRLSMFEIGGLFGSLVSGPLSDKYWHLRGSGAPLVGCRVQVASASVLAILLPAMITVVFGPSRISFIAMFAVGFGLYVAQALAALSGLELVTGRAAGVSQGLLGWSAYTGAAASGLPLGWLIQSTGWQAWRMVMAGGSMLVVLLFLPLWRLPSNEQRQQGATKVEEDLPPLESMVEEDLPPLKSMVEQQEVKGAEPPDQVGSNGYGAMHSPAGAVARERRGIQDLPSESKLVQNAEQDKAEGVALFQSGQYFKSYQVWRRSIDALEAIELNEEESRKVFVALCSNAAQALLKCPEVEGAATEMAASMADKALSVDPCNTRALFRRGCAYSNAQGWLLARKDFEQVLRLEPNNEAARRELEKLEAELPPAAPDVLARRQEDLPVATVPKDPAAAVRMAQKEAERFRREILAMADKKGCVSDWCKKFNKVQVMAVDWAKHQLKDPEILQDLLTLRGPLFQAMDSQQREDFLCAYDFVQEVRQRHQEEIDKLFES</sequence>
<keyword evidence="3 6" id="KW-1133">Transmembrane helix</keyword>
<evidence type="ECO:0000256" key="5">
    <source>
        <dbReference type="PROSITE-ProRule" id="PRU00339"/>
    </source>
</evidence>
<dbReference type="SUPFAM" id="SSF103473">
    <property type="entry name" value="MFS general substrate transporter"/>
    <property type="match status" value="1"/>
</dbReference>
<evidence type="ECO:0000259" key="7">
    <source>
        <dbReference type="PROSITE" id="PS50850"/>
    </source>
</evidence>
<dbReference type="PROSITE" id="PS50005">
    <property type="entry name" value="TPR"/>
    <property type="match status" value="1"/>
</dbReference>
<dbReference type="EMBL" id="CAXAMN010025339">
    <property type="protein sequence ID" value="CAK9094418.1"/>
    <property type="molecule type" value="Genomic_DNA"/>
</dbReference>
<dbReference type="PROSITE" id="PS50850">
    <property type="entry name" value="MFS"/>
    <property type="match status" value="1"/>
</dbReference>
<evidence type="ECO:0000256" key="2">
    <source>
        <dbReference type="ARBA" id="ARBA00022692"/>
    </source>
</evidence>
<feature type="transmembrane region" description="Helical" evidence="6">
    <location>
        <begin position="198"/>
        <end position="219"/>
    </location>
</feature>
<dbReference type="Gene3D" id="1.20.1250.20">
    <property type="entry name" value="MFS general substrate transporter like domains"/>
    <property type="match status" value="2"/>
</dbReference>
<feature type="transmembrane region" description="Helical" evidence="6">
    <location>
        <begin position="301"/>
        <end position="322"/>
    </location>
</feature>
<feature type="transmembrane region" description="Helical" evidence="6">
    <location>
        <begin position="328"/>
        <end position="348"/>
    </location>
</feature>
<dbReference type="InterPro" id="IPR020846">
    <property type="entry name" value="MFS_dom"/>
</dbReference>
<accession>A0ABP0R3P6</accession>
<name>A0ABP0R3P6_9DINO</name>
<dbReference type="InterPro" id="IPR019734">
    <property type="entry name" value="TPR_rpt"/>
</dbReference>
<evidence type="ECO:0000256" key="4">
    <source>
        <dbReference type="ARBA" id="ARBA00023136"/>
    </source>
</evidence>
<dbReference type="Gene3D" id="1.25.40.10">
    <property type="entry name" value="Tetratricopeptide repeat domain"/>
    <property type="match status" value="1"/>
</dbReference>
<dbReference type="SUPFAM" id="SSF48452">
    <property type="entry name" value="TPR-like"/>
    <property type="match status" value="1"/>
</dbReference>
<feature type="repeat" description="TPR" evidence="5">
    <location>
        <begin position="518"/>
        <end position="551"/>
    </location>
</feature>
<evidence type="ECO:0000256" key="6">
    <source>
        <dbReference type="SAM" id="Phobius"/>
    </source>
</evidence>
<comment type="subcellular location">
    <subcellularLocation>
        <location evidence="1">Endomembrane system</location>
        <topology evidence="1">Multi-pass membrane protein</topology>
    </subcellularLocation>
</comment>
<organism evidence="8 9">
    <name type="scientific">Durusdinium trenchii</name>
    <dbReference type="NCBI Taxonomy" id="1381693"/>
    <lineage>
        <taxon>Eukaryota</taxon>
        <taxon>Sar</taxon>
        <taxon>Alveolata</taxon>
        <taxon>Dinophyceae</taxon>
        <taxon>Suessiales</taxon>
        <taxon>Symbiodiniaceae</taxon>
        <taxon>Durusdinium</taxon>
    </lineage>
</organism>
<dbReference type="Pfam" id="PF07690">
    <property type="entry name" value="MFS_1"/>
    <property type="match status" value="1"/>
</dbReference>
<dbReference type="InterPro" id="IPR051337">
    <property type="entry name" value="OPA_Antiporter"/>
</dbReference>
<feature type="transmembrane region" description="Helical" evidence="6">
    <location>
        <begin position="240"/>
        <end position="259"/>
    </location>
</feature>
<dbReference type="InterPro" id="IPR011990">
    <property type="entry name" value="TPR-like_helical_dom_sf"/>
</dbReference>
<keyword evidence="4 6" id="KW-0472">Membrane</keyword>
<dbReference type="InterPro" id="IPR036259">
    <property type="entry name" value="MFS_trans_sf"/>
</dbReference>
<keyword evidence="9" id="KW-1185">Reference proteome</keyword>
<feature type="transmembrane region" description="Helical" evidence="6">
    <location>
        <begin position="163"/>
        <end position="186"/>
    </location>
</feature>
<evidence type="ECO:0000313" key="9">
    <source>
        <dbReference type="Proteomes" id="UP001642484"/>
    </source>
</evidence>
<evidence type="ECO:0000313" key="8">
    <source>
        <dbReference type="EMBL" id="CAK9094418.1"/>
    </source>
</evidence>
<keyword evidence="2 6" id="KW-0812">Transmembrane</keyword>
<dbReference type="Proteomes" id="UP001642484">
    <property type="component" value="Unassembled WGS sequence"/>
</dbReference>
<feature type="transmembrane region" description="Helical" evidence="6">
    <location>
        <begin position="109"/>
        <end position="127"/>
    </location>
</feature>
<protein>
    <recommendedName>
        <fullName evidence="7">Major facilitator superfamily (MFS) profile domain-containing protein</fullName>
    </recommendedName>
</protein>
<comment type="caution">
    <text evidence="8">The sequence shown here is derived from an EMBL/GenBank/DDBJ whole genome shotgun (WGS) entry which is preliminary data.</text>
</comment>
<dbReference type="PANTHER" id="PTHR43826">
    <property type="entry name" value="GLUCOSE-6-PHOSPHATE EXCHANGER SLC37A4"/>
    <property type="match status" value="1"/>
</dbReference>
<reference evidence="8 9" key="1">
    <citation type="submission" date="2024-02" db="EMBL/GenBank/DDBJ databases">
        <authorList>
            <person name="Chen Y."/>
            <person name="Shah S."/>
            <person name="Dougan E. K."/>
            <person name="Thang M."/>
            <person name="Chan C."/>
        </authorList>
    </citation>
    <scope>NUCLEOTIDE SEQUENCE [LARGE SCALE GENOMIC DNA]</scope>
</reference>
<keyword evidence="5" id="KW-0802">TPR repeat</keyword>
<feature type="transmembrane region" description="Helical" evidence="6">
    <location>
        <begin position="39"/>
        <end position="57"/>
    </location>
</feature>
<proteinExistence type="predicted"/>